<dbReference type="Pfam" id="PF08346">
    <property type="entry name" value="AntA"/>
    <property type="match status" value="1"/>
</dbReference>
<dbReference type="AlphaFoldDB" id="A0A1I4LP39"/>
<sequence length="181" mass="20833">MNTTTLIPVISGAINGETVQLVDARLLHQYLEVRRDFSNWIKGRIDEYGFAKDEDFLVLDSPNSANQKSHGGDRRSKDYLLTLDMAKELAMVERTPRGRQVRRYFIECEQQLRQMKQKTLSMTRPSASIRLTRAERQAINRQAWAEVTKDAQAAFNAKREALIRQMEQRSDCALTDKGDVI</sequence>
<keyword evidence="3" id="KW-1185">Reference proteome</keyword>
<reference evidence="3" key="1">
    <citation type="submission" date="2016-10" db="EMBL/GenBank/DDBJ databases">
        <authorList>
            <person name="Varghese N."/>
            <person name="Submissions S."/>
        </authorList>
    </citation>
    <scope>NUCLEOTIDE SEQUENCE [LARGE SCALE GENOMIC DNA]</scope>
    <source>
        <strain evidence="3">Nm44</strain>
    </source>
</reference>
<name>A0A1I4LP39_9PROT</name>
<proteinExistence type="predicted"/>
<protein>
    <submittedName>
        <fullName evidence="2">Phage anti-repressor protein</fullName>
    </submittedName>
</protein>
<dbReference type="OrthoDB" id="8611785at2"/>
<dbReference type="RefSeq" id="WP_074904086.1">
    <property type="nucleotide sequence ID" value="NZ_FOUB01000007.1"/>
</dbReference>
<dbReference type="InterPro" id="IPR013557">
    <property type="entry name" value="AntA/B_antirep"/>
</dbReference>
<dbReference type="Proteomes" id="UP000183287">
    <property type="component" value="Unassembled WGS sequence"/>
</dbReference>
<gene>
    <name evidence="2" type="ORF">SAMN05421863_100730</name>
</gene>
<dbReference type="PANTHER" id="PTHR36180">
    <property type="entry name" value="DNA-BINDING PROTEIN-RELATED-RELATED"/>
    <property type="match status" value="1"/>
</dbReference>
<organism evidence="2 3">
    <name type="scientific">Nitrosomonas communis</name>
    <dbReference type="NCBI Taxonomy" id="44574"/>
    <lineage>
        <taxon>Bacteria</taxon>
        <taxon>Pseudomonadati</taxon>
        <taxon>Pseudomonadota</taxon>
        <taxon>Betaproteobacteria</taxon>
        <taxon>Nitrosomonadales</taxon>
        <taxon>Nitrosomonadaceae</taxon>
        <taxon>Nitrosomonas</taxon>
    </lineage>
</organism>
<accession>A0A1I4LP39</accession>
<evidence type="ECO:0000313" key="2">
    <source>
        <dbReference type="EMBL" id="SFL92671.1"/>
    </source>
</evidence>
<feature type="domain" description="AntA/AntB antirepressor" evidence="1">
    <location>
        <begin position="22"/>
        <end position="95"/>
    </location>
</feature>
<dbReference type="PANTHER" id="PTHR36180:SF1">
    <property type="entry name" value="ANTA_ANTB ANTIREPRESSOR DOMAIN-CONTAINING PROTEIN"/>
    <property type="match status" value="1"/>
</dbReference>
<evidence type="ECO:0000259" key="1">
    <source>
        <dbReference type="Pfam" id="PF08346"/>
    </source>
</evidence>
<evidence type="ECO:0000313" key="3">
    <source>
        <dbReference type="Proteomes" id="UP000183287"/>
    </source>
</evidence>
<dbReference type="EMBL" id="FOUB01000007">
    <property type="protein sequence ID" value="SFL92671.1"/>
    <property type="molecule type" value="Genomic_DNA"/>
</dbReference>